<evidence type="ECO:0000313" key="5">
    <source>
        <dbReference type="Proteomes" id="UP000799291"/>
    </source>
</evidence>
<organism evidence="4 5">
    <name type="scientific">Lentithecium fluviatile CBS 122367</name>
    <dbReference type="NCBI Taxonomy" id="1168545"/>
    <lineage>
        <taxon>Eukaryota</taxon>
        <taxon>Fungi</taxon>
        <taxon>Dikarya</taxon>
        <taxon>Ascomycota</taxon>
        <taxon>Pezizomycotina</taxon>
        <taxon>Dothideomycetes</taxon>
        <taxon>Pleosporomycetidae</taxon>
        <taxon>Pleosporales</taxon>
        <taxon>Massarineae</taxon>
        <taxon>Lentitheciaceae</taxon>
        <taxon>Lentithecium</taxon>
    </lineage>
</organism>
<evidence type="ECO:0000256" key="2">
    <source>
        <dbReference type="SAM" id="MobiDB-lite"/>
    </source>
</evidence>
<evidence type="ECO:0000256" key="1">
    <source>
        <dbReference type="ARBA" id="ARBA00022679"/>
    </source>
</evidence>
<dbReference type="AlphaFoldDB" id="A0A6G1JLB7"/>
<dbReference type="Pfam" id="PF22664">
    <property type="entry name" value="TRI-like_N"/>
    <property type="match status" value="1"/>
</dbReference>
<dbReference type="Gene3D" id="3.30.559.10">
    <property type="entry name" value="Chloramphenicol acetyltransferase-like domain"/>
    <property type="match status" value="2"/>
</dbReference>
<name>A0A6G1JLB7_9PLEO</name>
<reference evidence="4" key="1">
    <citation type="journal article" date="2020" name="Stud. Mycol.">
        <title>101 Dothideomycetes genomes: a test case for predicting lifestyles and emergence of pathogens.</title>
        <authorList>
            <person name="Haridas S."/>
            <person name="Albert R."/>
            <person name="Binder M."/>
            <person name="Bloem J."/>
            <person name="Labutti K."/>
            <person name="Salamov A."/>
            <person name="Andreopoulos B."/>
            <person name="Baker S."/>
            <person name="Barry K."/>
            <person name="Bills G."/>
            <person name="Bluhm B."/>
            <person name="Cannon C."/>
            <person name="Castanera R."/>
            <person name="Culley D."/>
            <person name="Daum C."/>
            <person name="Ezra D."/>
            <person name="Gonzalez J."/>
            <person name="Henrissat B."/>
            <person name="Kuo A."/>
            <person name="Liang C."/>
            <person name="Lipzen A."/>
            <person name="Lutzoni F."/>
            <person name="Magnuson J."/>
            <person name="Mondo S."/>
            <person name="Nolan M."/>
            <person name="Ohm R."/>
            <person name="Pangilinan J."/>
            <person name="Park H.-J."/>
            <person name="Ramirez L."/>
            <person name="Alfaro M."/>
            <person name="Sun H."/>
            <person name="Tritt A."/>
            <person name="Yoshinaga Y."/>
            <person name="Zwiers L.-H."/>
            <person name="Turgeon B."/>
            <person name="Goodwin S."/>
            <person name="Spatafora J."/>
            <person name="Crous P."/>
            <person name="Grigoriev I."/>
        </authorList>
    </citation>
    <scope>NUCLEOTIDE SEQUENCE</scope>
    <source>
        <strain evidence="4">CBS 122367</strain>
    </source>
</reference>
<dbReference type="Proteomes" id="UP000799291">
    <property type="component" value="Unassembled WGS sequence"/>
</dbReference>
<gene>
    <name evidence="4" type="ORF">K458DRAFT_355283</name>
</gene>
<accession>A0A6G1JLB7</accession>
<feature type="domain" description="Trichothecene 3-O-acetyltransferase-like N-terminal" evidence="3">
    <location>
        <begin position="51"/>
        <end position="212"/>
    </location>
</feature>
<dbReference type="InterPro" id="IPR054710">
    <property type="entry name" value="Tri101-like_N"/>
</dbReference>
<dbReference type="EMBL" id="MU005570">
    <property type="protein sequence ID" value="KAF2690943.1"/>
    <property type="molecule type" value="Genomic_DNA"/>
</dbReference>
<sequence length="545" mass="61049">MALATPHPHQTTLAASLRRLSSFLMIFKTPAPRMATEKLHLSCLDQRTVRVYTQTLIIFPFPDGDQTEAAISAVTDGLREALKTFPFLAGTLSLSDDQSGKLTLTYPNEVSDLTNSRLFHWKVIPLSKFGYSYEQLKKAGMPPHHFTPEVFLPDDLLNYPGIPPSGEGIVDFSRSSAPAFRFQANFIPGGLVLSMYFHHTLMDCSGINTFWKHLAGEISSASRGPGEKRVDSPVTDLSPDQSELRRRLDELAPATSLDTQPSADAYTDGVFTYDKTLEENAPCELRYLVIPASTMRDYRDNLKQYFPRDSPPSICNVLAALLWIHVTRARVSRVGSCKCREQQGCEHKRTNIGIATDLRKRRDPHLSSDYMGNLALFSKGTLSIADITAEDRVTDLTIVAAVREIQRTIAQVNNEWVENHLAFFKSIKQIKSTECGLLFTPLTFSALGFKFGFDLYITSWMNFAADLQWNIPGTDLDENSLHGRADYIRRTYGPSDGGMMIMPRRRSLVNGMEAPYEIMVRLAAVDMKTLLAEEGGISKWCQRVI</sequence>
<keyword evidence="1" id="KW-0808">Transferase</keyword>
<dbReference type="OrthoDB" id="1862401at2759"/>
<feature type="region of interest" description="Disordered" evidence="2">
    <location>
        <begin position="221"/>
        <end position="240"/>
    </location>
</feature>
<evidence type="ECO:0000259" key="3">
    <source>
        <dbReference type="Pfam" id="PF22664"/>
    </source>
</evidence>
<proteinExistence type="predicted"/>
<dbReference type="PANTHER" id="PTHR31642">
    <property type="entry name" value="TRICHOTHECENE 3-O-ACETYLTRANSFERASE"/>
    <property type="match status" value="1"/>
</dbReference>
<protein>
    <recommendedName>
        <fullName evidence="3">Trichothecene 3-O-acetyltransferase-like N-terminal domain-containing protein</fullName>
    </recommendedName>
</protein>
<dbReference type="GO" id="GO:0016747">
    <property type="term" value="F:acyltransferase activity, transferring groups other than amino-acyl groups"/>
    <property type="evidence" value="ECO:0007669"/>
    <property type="project" value="TreeGrafter"/>
</dbReference>
<evidence type="ECO:0000313" key="4">
    <source>
        <dbReference type="EMBL" id="KAF2690943.1"/>
    </source>
</evidence>
<keyword evidence="5" id="KW-1185">Reference proteome</keyword>
<dbReference type="PANTHER" id="PTHR31642:SF310">
    <property type="entry name" value="FATTY ALCOHOL:CAFFEOYL-COA ACYLTRANSFERASE"/>
    <property type="match status" value="1"/>
</dbReference>
<dbReference type="InterPro" id="IPR023213">
    <property type="entry name" value="CAT-like_dom_sf"/>
</dbReference>
<dbReference type="InterPro" id="IPR050317">
    <property type="entry name" value="Plant_Fungal_Acyltransferase"/>
</dbReference>
<dbReference type="GO" id="GO:0044550">
    <property type="term" value="P:secondary metabolite biosynthetic process"/>
    <property type="evidence" value="ECO:0007669"/>
    <property type="project" value="TreeGrafter"/>
</dbReference>